<reference evidence="1 2" key="1">
    <citation type="submission" date="2018-06" db="EMBL/GenBank/DDBJ databases">
        <authorList>
            <consortium name="Pathogen Informatics"/>
            <person name="Doyle S."/>
        </authorList>
    </citation>
    <scope>NUCLEOTIDE SEQUENCE [LARGE SCALE GENOMIC DNA]</scope>
    <source>
        <strain evidence="1 2">NCTC9504</strain>
    </source>
</reference>
<proteinExistence type="predicted"/>
<protein>
    <submittedName>
        <fullName evidence="1">Uncharacterized protein</fullName>
    </submittedName>
</protein>
<evidence type="ECO:0000313" key="2">
    <source>
        <dbReference type="Proteomes" id="UP000254020"/>
    </source>
</evidence>
<organism evidence="1 2">
    <name type="scientific">Klebsiella pneumoniae subsp. pneumoniae</name>
    <dbReference type="NCBI Taxonomy" id="72407"/>
    <lineage>
        <taxon>Bacteria</taxon>
        <taxon>Pseudomonadati</taxon>
        <taxon>Pseudomonadota</taxon>
        <taxon>Gammaproteobacteria</taxon>
        <taxon>Enterobacterales</taxon>
        <taxon>Enterobacteriaceae</taxon>
        <taxon>Klebsiella/Raoultella group</taxon>
        <taxon>Klebsiella</taxon>
        <taxon>Klebsiella pneumoniae complex</taxon>
    </lineage>
</organism>
<gene>
    <name evidence="1" type="ORF">NCTC9504_04434</name>
</gene>
<name>A0A378A266_KLEPN</name>
<evidence type="ECO:0000313" key="1">
    <source>
        <dbReference type="EMBL" id="STU94384.1"/>
    </source>
</evidence>
<sequence length="95" mass="10568">MGIDGMLIALVLISPDLLQQRQAGKHFPGVAGEVIQQVEFTRREVHRLAAQLHFARQRVDAQAMAGQAPGVHQQILPHRLLATKQRFDAGDKLQQ</sequence>
<dbReference type="Proteomes" id="UP000254020">
    <property type="component" value="Unassembled WGS sequence"/>
</dbReference>
<dbReference type="EMBL" id="UGMA01000005">
    <property type="protein sequence ID" value="STU94384.1"/>
    <property type="molecule type" value="Genomic_DNA"/>
</dbReference>
<dbReference type="AlphaFoldDB" id="A0A378A266"/>
<accession>A0A378A266</accession>